<keyword evidence="2 8" id="KW-0547">Nucleotide-binding</keyword>
<feature type="domain" description="GB1/RHD3-type G" evidence="11">
    <location>
        <begin position="77"/>
        <end position="297"/>
    </location>
</feature>
<dbReference type="OrthoDB" id="1597724at2759"/>
<feature type="topological domain" description="Lumenal" evidence="8">
    <location>
        <begin position="728"/>
        <end position="730"/>
    </location>
</feature>
<feature type="region of interest" description="Disordered" evidence="9">
    <location>
        <begin position="782"/>
        <end position="814"/>
    </location>
</feature>
<evidence type="ECO:0000256" key="8">
    <source>
        <dbReference type="HAMAP-Rule" id="MF_03109"/>
    </source>
</evidence>
<dbReference type="EMBL" id="KB445796">
    <property type="protein sequence ID" value="EMD37674.1"/>
    <property type="molecule type" value="Genomic_DNA"/>
</dbReference>
<keyword evidence="5 8" id="KW-1133">Transmembrane helix</keyword>
<dbReference type="FunFam" id="3.40.50.300:FF:000727">
    <property type="entry name" value="Protein SEY1 homolog"/>
    <property type="match status" value="1"/>
</dbReference>
<keyword evidence="3 8" id="KW-0378">Hydrolase</keyword>
<dbReference type="GO" id="GO:0003924">
    <property type="term" value="F:GTPase activity"/>
    <property type="evidence" value="ECO:0007669"/>
    <property type="project" value="UniProtKB-UniRule"/>
</dbReference>
<dbReference type="SUPFAM" id="SSF52540">
    <property type="entry name" value="P-loop containing nucleoside triphosphate hydrolases"/>
    <property type="match status" value="1"/>
</dbReference>
<evidence type="ECO:0000256" key="1">
    <source>
        <dbReference type="ARBA" id="ARBA00022692"/>
    </source>
</evidence>
<keyword evidence="4 8" id="KW-0256">Endoplasmic reticulum</keyword>
<dbReference type="PROSITE" id="PS51715">
    <property type="entry name" value="G_GB1_RHD3"/>
    <property type="match status" value="1"/>
</dbReference>
<dbReference type="CDD" id="cd01851">
    <property type="entry name" value="GBP"/>
    <property type="match status" value="1"/>
</dbReference>
<dbReference type="GO" id="GO:0005789">
    <property type="term" value="C:endoplasmic reticulum membrane"/>
    <property type="evidence" value="ECO:0007669"/>
    <property type="project" value="UniProtKB-SubCell"/>
</dbReference>
<reference evidence="12 13" key="1">
    <citation type="journal article" date="2012" name="Proc. Natl. Acad. Sci. U.S.A.">
        <title>Comparative genomics of Ceriporiopsis subvermispora and Phanerochaete chrysosporium provide insight into selective ligninolysis.</title>
        <authorList>
            <person name="Fernandez-Fueyo E."/>
            <person name="Ruiz-Duenas F.J."/>
            <person name="Ferreira P."/>
            <person name="Floudas D."/>
            <person name="Hibbett D.S."/>
            <person name="Canessa P."/>
            <person name="Larrondo L.F."/>
            <person name="James T.Y."/>
            <person name="Seelenfreund D."/>
            <person name="Lobos S."/>
            <person name="Polanco R."/>
            <person name="Tello M."/>
            <person name="Honda Y."/>
            <person name="Watanabe T."/>
            <person name="Watanabe T."/>
            <person name="Ryu J.S."/>
            <person name="Kubicek C.P."/>
            <person name="Schmoll M."/>
            <person name="Gaskell J."/>
            <person name="Hammel K.E."/>
            <person name="St John F.J."/>
            <person name="Vanden Wymelenberg A."/>
            <person name="Sabat G."/>
            <person name="Splinter BonDurant S."/>
            <person name="Syed K."/>
            <person name="Yadav J.S."/>
            <person name="Doddapaneni H."/>
            <person name="Subramanian V."/>
            <person name="Lavin J.L."/>
            <person name="Oguiza J.A."/>
            <person name="Perez G."/>
            <person name="Pisabarro A.G."/>
            <person name="Ramirez L."/>
            <person name="Santoyo F."/>
            <person name="Master E."/>
            <person name="Coutinho P.M."/>
            <person name="Henrissat B."/>
            <person name="Lombard V."/>
            <person name="Magnuson J.K."/>
            <person name="Kuees U."/>
            <person name="Hori C."/>
            <person name="Igarashi K."/>
            <person name="Samejima M."/>
            <person name="Held B.W."/>
            <person name="Barry K.W."/>
            <person name="LaButti K.M."/>
            <person name="Lapidus A."/>
            <person name="Lindquist E.A."/>
            <person name="Lucas S.M."/>
            <person name="Riley R."/>
            <person name="Salamov A.A."/>
            <person name="Hoffmeister D."/>
            <person name="Schwenk D."/>
            <person name="Hadar Y."/>
            <person name="Yarden O."/>
            <person name="de Vries R.P."/>
            <person name="Wiebenga A."/>
            <person name="Stenlid J."/>
            <person name="Eastwood D."/>
            <person name="Grigoriev I.V."/>
            <person name="Berka R.M."/>
            <person name="Blanchette R.A."/>
            <person name="Kersten P."/>
            <person name="Martinez A.T."/>
            <person name="Vicuna R."/>
            <person name="Cullen D."/>
        </authorList>
    </citation>
    <scope>NUCLEOTIDE SEQUENCE [LARGE SCALE GENOMIC DNA]</scope>
    <source>
        <strain evidence="12 13">B</strain>
    </source>
</reference>
<dbReference type="GO" id="GO:0016320">
    <property type="term" value="P:endoplasmic reticulum membrane fusion"/>
    <property type="evidence" value="ECO:0007669"/>
    <property type="project" value="TreeGrafter"/>
</dbReference>
<feature type="binding site" evidence="8">
    <location>
        <begin position="87"/>
        <end position="94"/>
    </location>
    <ligand>
        <name>GTP</name>
        <dbReference type="ChEBI" id="CHEBI:37565"/>
    </ligand>
</feature>
<comment type="subcellular location">
    <subcellularLocation>
        <location evidence="8">Endoplasmic reticulum membrane</location>
        <topology evidence="8">Multi-pass membrane protein</topology>
    </subcellularLocation>
    <text evidence="8">Enriched in the cortical ER. Concentrated in punctae along the ER tubules.</text>
</comment>
<dbReference type="AlphaFoldDB" id="M2PMP3"/>
<keyword evidence="7 8" id="KW-0472">Membrane</keyword>
<keyword evidence="6 8" id="KW-0342">GTP-binding</keyword>
<dbReference type="Proteomes" id="UP000016930">
    <property type="component" value="Unassembled WGS sequence"/>
</dbReference>
<dbReference type="GO" id="GO:0005525">
    <property type="term" value="F:GTP binding"/>
    <property type="evidence" value="ECO:0007669"/>
    <property type="project" value="UniProtKB-UniRule"/>
</dbReference>
<evidence type="ECO:0000256" key="10">
    <source>
        <dbReference type="SAM" id="Phobius"/>
    </source>
</evidence>
<evidence type="ECO:0000313" key="12">
    <source>
        <dbReference type="EMBL" id="EMD37674.1"/>
    </source>
</evidence>
<evidence type="ECO:0000256" key="7">
    <source>
        <dbReference type="ARBA" id="ARBA00023136"/>
    </source>
</evidence>
<evidence type="ECO:0000256" key="5">
    <source>
        <dbReference type="ARBA" id="ARBA00022989"/>
    </source>
</evidence>
<evidence type="ECO:0000256" key="3">
    <source>
        <dbReference type="ARBA" id="ARBA00022801"/>
    </source>
</evidence>
<proteinExistence type="inferred from homology"/>
<dbReference type="PANTHER" id="PTHR45923">
    <property type="entry name" value="PROTEIN SEY1"/>
    <property type="match status" value="1"/>
</dbReference>
<evidence type="ECO:0000313" key="13">
    <source>
        <dbReference type="Proteomes" id="UP000016930"/>
    </source>
</evidence>
<dbReference type="InterPro" id="IPR030386">
    <property type="entry name" value="G_GB1_RHD3_dom"/>
</dbReference>
<dbReference type="InterPro" id="IPR027417">
    <property type="entry name" value="P-loop_NTPase"/>
</dbReference>
<evidence type="ECO:0000256" key="6">
    <source>
        <dbReference type="ARBA" id="ARBA00023134"/>
    </source>
</evidence>
<evidence type="ECO:0000256" key="9">
    <source>
        <dbReference type="SAM" id="MobiDB-lite"/>
    </source>
</evidence>
<dbReference type="InterPro" id="IPR008803">
    <property type="entry name" value="RHD3/Sey1"/>
</dbReference>
<keyword evidence="1 8" id="KW-0812">Transmembrane</keyword>
<feature type="topological domain" description="Cytoplasmic" evidence="8">
    <location>
        <begin position="1"/>
        <end position="706"/>
    </location>
</feature>
<evidence type="ECO:0000259" key="11">
    <source>
        <dbReference type="PROSITE" id="PS51715"/>
    </source>
</evidence>
<dbReference type="Pfam" id="PF05879">
    <property type="entry name" value="RHD3_GTPase"/>
    <property type="match status" value="1"/>
</dbReference>
<keyword evidence="13" id="KW-1185">Reference proteome</keyword>
<dbReference type="Pfam" id="PF20428">
    <property type="entry name" value="Sey1_3HB"/>
    <property type="match status" value="1"/>
</dbReference>
<protein>
    <recommendedName>
        <fullName evidence="11">GB1/RHD3-type G domain-containing protein</fullName>
    </recommendedName>
</protein>
<evidence type="ECO:0000256" key="4">
    <source>
        <dbReference type="ARBA" id="ARBA00022824"/>
    </source>
</evidence>
<dbReference type="HAMAP" id="MF_03109">
    <property type="entry name" value="Sey1"/>
    <property type="match status" value="1"/>
</dbReference>
<dbReference type="PANTHER" id="PTHR45923:SF2">
    <property type="entry name" value="PROTEIN SEY1"/>
    <property type="match status" value="1"/>
</dbReference>
<dbReference type="Gene3D" id="3.40.50.300">
    <property type="entry name" value="P-loop containing nucleotide triphosphate hydrolases"/>
    <property type="match status" value="1"/>
</dbReference>
<feature type="compositionally biased region" description="Polar residues" evidence="9">
    <location>
        <begin position="1"/>
        <end position="13"/>
    </location>
</feature>
<accession>M2PMP3</accession>
<comment type="similarity">
    <text evidence="8">Belongs to the TRAFAC class dynamin-like GTPase superfamily. GB1/RHD3 GTPase family. RHD3 subfamily.</text>
</comment>
<gene>
    <name evidence="8" type="primary">SEY1</name>
    <name evidence="12" type="ORF">CERSUDRAFT_114317</name>
</gene>
<dbReference type="STRING" id="914234.M2PMP3"/>
<feature type="transmembrane region" description="Helical" evidence="10">
    <location>
        <begin position="735"/>
        <end position="756"/>
    </location>
</feature>
<feature type="transmembrane region" description="Helical" evidence="10">
    <location>
        <begin position="709"/>
        <end position="728"/>
    </location>
</feature>
<dbReference type="HOGENOM" id="CLU_011270_0_0_1"/>
<dbReference type="InterPro" id="IPR046758">
    <property type="entry name" value="Sey1/RHD3-like_3HB"/>
</dbReference>
<name>M2PMP3_CERS8</name>
<organism evidence="12 13">
    <name type="scientific">Ceriporiopsis subvermispora (strain B)</name>
    <name type="common">White-rot fungus</name>
    <name type="synonym">Gelatoporia subvermispora</name>
    <dbReference type="NCBI Taxonomy" id="914234"/>
    <lineage>
        <taxon>Eukaryota</taxon>
        <taxon>Fungi</taxon>
        <taxon>Dikarya</taxon>
        <taxon>Basidiomycota</taxon>
        <taxon>Agaricomycotina</taxon>
        <taxon>Agaricomycetes</taxon>
        <taxon>Polyporales</taxon>
        <taxon>Gelatoporiaceae</taxon>
        <taxon>Gelatoporia</taxon>
    </lineage>
</organism>
<sequence length="814" mass="92647">MSQNIAVHTNGYQDTDPARLGESPASRMQAVNGHYTNGDAPASTEPSYERVQIINDEKQFTPELTNQVQRWGLQNAGFDYDIVSVFGSQSTGKSTLLNRLFGTNFDVMDETQRQQTTKGIWVCRAKGMNVMVMDVEGTDGRERGEDQDFERKSALFSLASSEVLIINLWEHQVGLYQGANMGLLKTVFEVNLGLFGKKSSDGRSQRTLLLFVIRDHIGTTPLANLRATLTADMQKIWDSLSKPSELKDRQLSDYFDLSFAALPHKILVPDKFESEVQELRKRFIEKSRDDYVFKPAYHKRIPADGVAFYMEGIWEQVQTNKDLDLPTQQELLAQFRCDEISTAALSEFNEQAKPQRRPIESGKVVEALGNMMRNWRKGALDRYDRDASRYHQGVYKRKRADLVGVVDSTLSPLFLGQLKNLHKACLSGFKSEMLEGMRGEGYNFADVVIAARERCEKRFVAGAKEALVEGTDWSYEEELSLLRGEVQSVADQCRKDETKKMINVIERNFKRQISEPVELYLSKPTTDMWDKILSVFRETLDKMESSYLAKAKSFNSTDEENATALATLRIRAWTALRSKIDEQTADTVFLGKLRAYFEERFRYDEQGVPRVWRPDDDIDGAFKKARDQTVELIPLYSKISPIDKSLEYTLPSEPSDYLTSTEDFDFPSTLIIFSETKALDLGNRFRRDADAYYVEAKRSTVSSIAQIPYWMYGVLVVLGWNEAMVVLFNPLYFAMLICLAATAWVIIQLGMVGPLFQLTRTLGNEIHRQVESHLREHFSQPALAQPARARVASDQHDAEETELSELGSRTAEPM</sequence>
<evidence type="ECO:0000256" key="2">
    <source>
        <dbReference type="ARBA" id="ARBA00022741"/>
    </source>
</evidence>
<feature type="region of interest" description="Disordered" evidence="9">
    <location>
        <begin position="1"/>
        <end position="22"/>
    </location>
</feature>
<feature type="topological domain" description="Cytoplasmic" evidence="8">
    <location>
        <begin position="752"/>
        <end position="814"/>
    </location>
</feature>